<organism evidence="1 2">
    <name type="scientific">Burkholderia humptydooensis</name>
    <dbReference type="NCBI Taxonomy" id="430531"/>
    <lineage>
        <taxon>Bacteria</taxon>
        <taxon>Pseudomonadati</taxon>
        <taxon>Pseudomonadota</taxon>
        <taxon>Betaproteobacteria</taxon>
        <taxon>Burkholderiales</taxon>
        <taxon>Burkholderiaceae</taxon>
        <taxon>Burkholderia</taxon>
        <taxon>pseudomallei group</taxon>
    </lineage>
</organism>
<protein>
    <submittedName>
        <fullName evidence="1">Uncharacterized protein</fullName>
    </submittedName>
</protein>
<reference evidence="1 2" key="1">
    <citation type="submission" date="2020-12" db="EMBL/GenBank/DDBJ databases">
        <title>FDA dAtabase for Regulatory Grade micrObial Sequences (FDA-ARGOS): Supporting development and validation of Infectious Disease Dx tests.</title>
        <authorList>
            <person name="Nelson B."/>
            <person name="Plummer A."/>
            <person name="Tallon L."/>
            <person name="Sadzewicz L."/>
            <person name="Zhao X."/>
            <person name="Boylan J."/>
            <person name="Ott S."/>
            <person name="Bowen H."/>
            <person name="Vavikolanu K."/>
            <person name="Mehta A."/>
            <person name="Aluvathingal J."/>
            <person name="Nadendla S."/>
            <person name="Myers T."/>
            <person name="Yan Y."/>
            <person name="Sichtig H."/>
        </authorList>
    </citation>
    <scope>NUCLEOTIDE SEQUENCE [LARGE SCALE GENOMIC DNA]</scope>
    <source>
        <strain evidence="1 2">FDAARGOS_899</strain>
    </source>
</reference>
<proteinExistence type="predicted"/>
<name>A0A7U4PB62_9BURK</name>
<evidence type="ECO:0000313" key="1">
    <source>
        <dbReference type="EMBL" id="QPS47847.1"/>
    </source>
</evidence>
<dbReference type="EMBL" id="CP065687">
    <property type="protein sequence ID" value="QPS47847.1"/>
    <property type="molecule type" value="Genomic_DNA"/>
</dbReference>
<dbReference type="AlphaFoldDB" id="A0A7U4PB62"/>
<accession>A0A7U4PB62</accession>
<gene>
    <name evidence="1" type="ORF">I6G56_26120</name>
</gene>
<dbReference type="Proteomes" id="UP000594943">
    <property type="component" value="Chromosome 2"/>
</dbReference>
<dbReference type="KEGG" id="bhg:I6G56_26120"/>
<evidence type="ECO:0000313" key="2">
    <source>
        <dbReference type="Proteomes" id="UP000594943"/>
    </source>
</evidence>
<sequence>MLLPLPTEKVRALSLENHLALATVRGGRGDLDQVSCLLRVVYLAFYLREATLSGADFDLYRRAEAALNACVKRVDQGERCLLLDHELALVERIRFFTD</sequence>
<accession>A0A7T2X202</accession>
<dbReference type="RefSeq" id="WP_006029528.1">
    <property type="nucleotide sequence ID" value="NZ_CP013382.1"/>
</dbReference>